<dbReference type="RefSeq" id="WP_010743698.1">
    <property type="nucleotide sequence ID" value="NZ_BAAAXM010000014.1"/>
</dbReference>
<evidence type="ECO:0000256" key="1">
    <source>
        <dbReference type="SAM" id="Phobius"/>
    </source>
</evidence>
<comment type="caution">
    <text evidence="3">The sequence shown here is derived from an EMBL/GenBank/DDBJ whole genome shotgun (WGS) entry which is preliminary data.</text>
</comment>
<keyword evidence="1" id="KW-1133">Transmembrane helix</keyword>
<sequence length="156" mass="18494">MDFFIDLCGLLGVWLLFTFPLYQACLELSAQAIAFKKQVTSKIASKKISPLYWIFPPLKIHKEKNRAVCIFKSLHLSDDTLRQMLLYFDKATAWFYVSLAGLLNSIYFSYDLFEKYHPMHPSFFFLFLFCMIVFCILNVIYRMDQKRIQKKINSLK</sequence>
<dbReference type="Proteomes" id="UP001254770">
    <property type="component" value="Unassembled WGS sequence"/>
</dbReference>
<keyword evidence="1" id="KW-0472">Membrane</keyword>
<feature type="transmembrane region" description="Helical" evidence="1">
    <location>
        <begin position="91"/>
        <end position="110"/>
    </location>
</feature>
<dbReference type="EMBL" id="JARPXM010000008">
    <property type="protein sequence ID" value="MDT2538430.1"/>
    <property type="molecule type" value="Genomic_DNA"/>
</dbReference>
<protein>
    <recommendedName>
        <fullName evidence="5">Glycosyl-4,4'-diaponeurosporenoate acyltransferase</fullName>
    </recommendedName>
</protein>
<feature type="transmembrane region" description="Helical" evidence="1">
    <location>
        <begin position="12"/>
        <end position="35"/>
    </location>
</feature>
<keyword evidence="1" id="KW-0812">Transmembrane</keyword>
<evidence type="ECO:0000313" key="4">
    <source>
        <dbReference type="Proteomes" id="UP001254770"/>
    </source>
</evidence>
<evidence type="ECO:0008006" key="5">
    <source>
        <dbReference type="Google" id="ProtNLM"/>
    </source>
</evidence>
<organism evidence="3 4">
    <name type="scientific">Enterococcus raffinosus</name>
    <dbReference type="NCBI Taxonomy" id="71452"/>
    <lineage>
        <taxon>Bacteria</taxon>
        <taxon>Bacillati</taxon>
        <taxon>Bacillota</taxon>
        <taxon>Bacilli</taxon>
        <taxon>Lactobacillales</taxon>
        <taxon>Enterococcaceae</taxon>
        <taxon>Enterococcus</taxon>
    </lineage>
</organism>
<proteinExistence type="predicted"/>
<dbReference type="AlphaFoldDB" id="A0AAW8T995"/>
<feature type="transmembrane region" description="Helical" evidence="1">
    <location>
        <begin position="122"/>
        <end position="141"/>
    </location>
</feature>
<evidence type="ECO:0000313" key="3">
    <source>
        <dbReference type="EMBL" id="MDT2545119.1"/>
    </source>
</evidence>
<dbReference type="Proteomes" id="UP001249240">
    <property type="component" value="Unassembled WGS sequence"/>
</dbReference>
<name>A0AAW8T995_9ENTE</name>
<evidence type="ECO:0000313" key="2">
    <source>
        <dbReference type="EMBL" id="MDT2538430.1"/>
    </source>
</evidence>
<reference evidence="3" key="1">
    <citation type="submission" date="2023-03" db="EMBL/GenBank/DDBJ databases">
        <authorList>
            <person name="Shen W."/>
            <person name="Cai J."/>
        </authorList>
    </citation>
    <scope>NUCLEOTIDE SEQUENCE</scope>
    <source>
        <strain evidence="2">B646-2</strain>
        <strain evidence="3">Y15</strain>
    </source>
</reference>
<dbReference type="EMBL" id="JARPXL010000011">
    <property type="protein sequence ID" value="MDT2545119.1"/>
    <property type="molecule type" value="Genomic_DNA"/>
</dbReference>
<gene>
    <name evidence="3" type="ORF">P7D69_12280</name>
    <name evidence="2" type="ORF">P7D78_09850</name>
</gene>
<accession>A0AAW8T995</accession>